<dbReference type="Proteomes" id="UP000708208">
    <property type="component" value="Unassembled WGS sequence"/>
</dbReference>
<dbReference type="OrthoDB" id="10461737at2759"/>
<dbReference type="Pfam" id="PF03498">
    <property type="entry name" value="CDtoxinA"/>
    <property type="match status" value="1"/>
</dbReference>
<dbReference type="EMBL" id="CAJVCH010385437">
    <property type="protein sequence ID" value="CAG7817078.1"/>
    <property type="molecule type" value="Genomic_DNA"/>
</dbReference>
<dbReference type="InterPro" id="IPR003558">
    <property type="entry name" value="CDtoxinA/C"/>
</dbReference>
<organism evidence="4 5">
    <name type="scientific">Allacma fusca</name>
    <dbReference type="NCBI Taxonomy" id="39272"/>
    <lineage>
        <taxon>Eukaryota</taxon>
        <taxon>Metazoa</taxon>
        <taxon>Ecdysozoa</taxon>
        <taxon>Arthropoda</taxon>
        <taxon>Hexapoda</taxon>
        <taxon>Collembola</taxon>
        <taxon>Symphypleona</taxon>
        <taxon>Sminthuridae</taxon>
        <taxon>Allacma</taxon>
    </lineage>
</organism>
<accession>A0A8J2PD32</accession>
<proteinExistence type="predicted"/>
<gene>
    <name evidence="4" type="ORF">AFUS01_LOCUS27663</name>
</gene>
<evidence type="ECO:0000256" key="3">
    <source>
        <dbReference type="ARBA" id="ARBA00023136"/>
    </source>
</evidence>
<name>A0A8J2PD32_9HEXA</name>
<protein>
    <submittedName>
        <fullName evidence="4">Uncharacterized protein</fullName>
    </submittedName>
</protein>
<dbReference type="GO" id="GO:0016020">
    <property type="term" value="C:membrane"/>
    <property type="evidence" value="ECO:0007669"/>
    <property type="project" value="UniProtKB-SubCell"/>
</dbReference>
<evidence type="ECO:0000256" key="2">
    <source>
        <dbReference type="ARBA" id="ARBA00022729"/>
    </source>
</evidence>
<keyword evidence="2" id="KW-0732">Signal</keyword>
<comment type="subcellular location">
    <subcellularLocation>
        <location evidence="1">Membrane</location>
    </subcellularLocation>
</comment>
<dbReference type="PROSITE" id="PS50231">
    <property type="entry name" value="RICIN_B_LECTIN"/>
    <property type="match status" value="1"/>
</dbReference>
<evidence type="ECO:0000313" key="4">
    <source>
        <dbReference type="EMBL" id="CAG7817078.1"/>
    </source>
</evidence>
<dbReference type="AlphaFoldDB" id="A0A8J2PD32"/>
<evidence type="ECO:0000313" key="5">
    <source>
        <dbReference type="Proteomes" id="UP000708208"/>
    </source>
</evidence>
<evidence type="ECO:0000256" key="1">
    <source>
        <dbReference type="ARBA" id="ARBA00004370"/>
    </source>
</evidence>
<comment type="caution">
    <text evidence="4">The sequence shown here is derived from an EMBL/GenBank/DDBJ whole genome shotgun (WGS) entry which is preliminary data.</text>
</comment>
<keyword evidence="3" id="KW-0472">Membrane</keyword>
<reference evidence="4" key="1">
    <citation type="submission" date="2021-06" db="EMBL/GenBank/DDBJ databases">
        <authorList>
            <person name="Hodson N. C."/>
            <person name="Mongue J. A."/>
            <person name="Jaron S. K."/>
        </authorList>
    </citation>
    <scope>NUCLEOTIDE SEQUENCE</scope>
</reference>
<keyword evidence="5" id="KW-1185">Reference proteome</keyword>
<sequence length="125" mass="14463">MGHFPNRKLLLEECSRKKPLREQKIYFESSPLGGFNLKVDDGMNQKYCLTTKEQILHNAECQGKNFDQTWRLKPVRGHENQFLIEQYSSKYCLIPSSRKSRSAVGLVPCNSHVTEQIWKVCTSNA</sequence>